<accession>A0AAD8MZ53</accession>
<reference evidence="2" key="2">
    <citation type="submission" date="2023-05" db="EMBL/GenBank/DDBJ databases">
        <authorList>
            <person name="Schelkunov M.I."/>
        </authorList>
    </citation>
    <scope>NUCLEOTIDE SEQUENCE</scope>
    <source>
        <strain evidence="2">Hsosn_3</strain>
        <tissue evidence="2">Leaf</tissue>
    </source>
</reference>
<feature type="region of interest" description="Disordered" evidence="1">
    <location>
        <begin position="308"/>
        <end position="518"/>
    </location>
</feature>
<feature type="compositionally biased region" description="Basic and acidic residues" evidence="1">
    <location>
        <begin position="308"/>
        <end position="322"/>
    </location>
</feature>
<dbReference type="AlphaFoldDB" id="A0AAD8MZ53"/>
<reference evidence="2" key="1">
    <citation type="submission" date="2023-02" db="EMBL/GenBank/DDBJ databases">
        <title>Genome of toxic invasive species Heracleum sosnowskyi carries increased number of genes despite the absence of recent whole-genome duplications.</title>
        <authorList>
            <person name="Schelkunov M."/>
            <person name="Shtratnikova V."/>
            <person name="Makarenko M."/>
            <person name="Klepikova A."/>
            <person name="Omelchenko D."/>
            <person name="Novikova G."/>
            <person name="Obukhova E."/>
            <person name="Bogdanov V."/>
            <person name="Penin A."/>
            <person name="Logacheva M."/>
        </authorList>
    </citation>
    <scope>NUCLEOTIDE SEQUENCE</scope>
    <source>
        <strain evidence="2">Hsosn_3</strain>
        <tissue evidence="2">Leaf</tissue>
    </source>
</reference>
<feature type="region of interest" description="Disordered" evidence="1">
    <location>
        <begin position="1"/>
        <end position="197"/>
    </location>
</feature>
<feature type="compositionally biased region" description="Polar residues" evidence="1">
    <location>
        <begin position="462"/>
        <end position="480"/>
    </location>
</feature>
<dbReference type="Proteomes" id="UP001237642">
    <property type="component" value="Unassembled WGS sequence"/>
</dbReference>
<feature type="compositionally biased region" description="Basic residues" evidence="1">
    <location>
        <begin position="114"/>
        <end position="128"/>
    </location>
</feature>
<gene>
    <name evidence="2" type="ORF">POM88_005443</name>
</gene>
<feature type="compositionally biased region" description="Polar residues" evidence="1">
    <location>
        <begin position="491"/>
        <end position="503"/>
    </location>
</feature>
<feature type="region of interest" description="Disordered" evidence="1">
    <location>
        <begin position="535"/>
        <end position="562"/>
    </location>
</feature>
<comment type="caution">
    <text evidence="2">The sequence shown here is derived from an EMBL/GenBank/DDBJ whole genome shotgun (WGS) entry which is preliminary data.</text>
</comment>
<evidence type="ECO:0000313" key="3">
    <source>
        <dbReference type="Proteomes" id="UP001237642"/>
    </source>
</evidence>
<evidence type="ECO:0000313" key="2">
    <source>
        <dbReference type="EMBL" id="KAK1395580.1"/>
    </source>
</evidence>
<protein>
    <submittedName>
        <fullName evidence="2">Dentin sialophosphoprotein</fullName>
    </submittedName>
</protein>
<feature type="compositionally biased region" description="Low complexity" evidence="1">
    <location>
        <begin position="1"/>
        <end position="11"/>
    </location>
</feature>
<proteinExistence type="predicted"/>
<dbReference type="EMBL" id="JAUIZM010000002">
    <property type="protein sequence ID" value="KAK1395580.1"/>
    <property type="molecule type" value="Genomic_DNA"/>
</dbReference>
<dbReference type="PANTHER" id="PTHR36808:SF1">
    <property type="entry name" value="TRANSCRIPTIONAL REGULATOR ATRX-LIKE PROTEIN"/>
    <property type="match status" value="1"/>
</dbReference>
<keyword evidence="3" id="KW-1185">Reference proteome</keyword>
<feature type="compositionally biased region" description="Basic and acidic residues" evidence="1">
    <location>
        <begin position="540"/>
        <end position="553"/>
    </location>
</feature>
<feature type="compositionally biased region" description="Basic and acidic residues" evidence="1">
    <location>
        <begin position="372"/>
        <end position="393"/>
    </location>
</feature>
<dbReference type="PANTHER" id="PTHR36808">
    <property type="entry name" value="TRANSCRIPTIONAL REGULATOR ATRX-LIKE PROTEIN"/>
    <property type="match status" value="1"/>
</dbReference>
<feature type="compositionally biased region" description="Basic and acidic residues" evidence="1">
    <location>
        <begin position="138"/>
        <end position="148"/>
    </location>
</feature>
<feature type="compositionally biased region" description="Basic and acidic residues" evidence="1">
    <location>
        <begin position="428"/>
        <end position="440"/>
    </location>
</feature>
<feature type="region of interest" description="Disordered" evidence="1">
    <location>
        <begin position="238"/>
        <end position="271"/>
    </location>
</feature>
<sequence>MGRTTSSSKPKSSIKKKSKLSSQTRRKKTSKRKKSKRVYSDDTVSSYSDESLRPLSVSLSDSEDGNVSRKGRSRVRDKVKSSKKRVRRSCSSDDSSVDVKVRKRSKRSGESKVRKNTHKKKKKSRRKVSVSSSSSDSGIERTRRHDSPSDMEESEHERKRGRSKKRKKDKTSSDRTRDKKRKLRSRSCSSCSRYSDDTDDLIKDKVVSEIDQNRDIVTSEIFPRRLKSVITVVQPHYEEEVTGQDKDESKEEIFYDQDDYPSCRSNDSNDGVRRDLARKSYIESEEERAEYMVGEEDLVSELVVKESKLSSADRIDQSDRASLKGTGYKIEIDTSTTTAGSGSEDLETILRQKALENLMRFRGPHRNAKPPSHHENKSERNVKSLTAKADDVQNRSSKQELSSGVGETGGTNQHSRRTMRTNSSRFVQTEEMKLDGRDIEIESSTANQRVVHPSDGVDISVKSESNTSPLMEQPQESSLEQVPPSPLSGHVQGTSPTPKNVIQKSAAEKAETVAGSIGDNQNVGVIDACVAPESSSIKPISEEHNSKPQDESKGNSFEQKTMSVMRGGEMVQVSYKVYIPNKAPALARRKLQR</sequence>
<name>A0AAD8MZ53_9APIA</name>
<feature type="compositionally biased region" description="Basic and acidic residues" evidence="1">
    <location>
        <begin position="238"/>
        <end position="253"/>
    </location>
</feature>
<organism evidence="2 3">
    <name type="scientific">Heracleum sosnowskyi</name>
    <dbReference type="NCBI Taxonomy" id="360622"/>
    <lineage>
        <taxon>Eukaryota</taxon>
        <taxon>Viridiplantae</taxon>
        <taxon>Streptophyta</taxon>
        <taxon>Embryophyta</taxon>
        <taxon>Tracheophyta</taxon>
        <taxon>Spermatophyta</taxon>
        <taxon>Magnoliopsida</taxon>
        <taxon>eudicotyledons</taxon>
        <taxon>Gunneridae</taxon>
        <taxon>Pentapetalae</taxon>
        <taxon>asterids</taxon>
        <taxon>campanulids</taxon>
        <taxon>Apiales</taxon>
        <taxon>Apiaceae</taxon>
        <taxon>Apioideae</taxon>
        <taxon>apioid superclade</taxon>
        <taxon>Tordylieae</taxon>
        <taxon>Tordyliinae</taxon>
        <taxon>Heracleum</taxon>
    </lineage>
</organism>
<feature type="compositionally biased region" description="Basic residues" evidence="1">
    <location>
        <begin position="12"/>
        <end position="37"/>
    </location>
</feature>
<feature type="compositionally biased region" description="Basic residues" evidence="1">
    <location>
        <begin position="159"/>
        <end position="169"/>
    </location>
</feature>
<evidence type="ECO:0000256" key="1">
    <source>
        <dbReference type="SAM" id="MobiDB-lite"/>
    </source>
</evidence>